<comment type="subcellular location">
    <subcellularLocation>
        <location evidence="1 6">Cell membrane</location>
        <topology evidence="1 6">Multi-pass membrane protein</topology>
    </subcellularLocation>
</comment>
<reference evidence="9 10" key="1">
    <citation type="submission" date="2019-09" db="EMBL/GenBank/DDBJ databases">
        <title>Salinarimonas rosea gen. nov., sp. nov., a new member of the a-2 subgroup of the Proteobacteria.</title>
        <authorList>
            <person name="Liu J."/>
        </authorList>
    </citation>
    <scope>NUCLEOTIDE SEQUENCE [LARGE SCALE GENOMIC DNA]</scope>
    <source>
        <strain evidence="9 10">BN140002</strain>
    </source>
</reference>
<sequence>MTSISTPRPPAPGGGAPAEDSRRPPASLTLRLLIVTVAAAAAFAVLKATGTLDHLSFAALARNREWLAAQVAGLGPLAPVAFVLVYAACTALSLPTGLLLSTLGGFLFGTVFGGSLIVVGATLGATLVFAVAKTVLGDVLRARAGPFLQKLEAGFREDALSYMLVLRLVPLFPFWLVNLAPAFLGVRLSTFVIGTFVGIIPGAFVFASVGTGLGAILERGGAPDGSAFLQPRVIIPVAGLVILALIPVVAKRLRRARPQPAERLS</sequence>
<dbReference type="EMBL" id="VUOA01000014">
    <property type="protein sequence ID" value="KAA2238261.1"/>
    <property type="molecule type" value="Genomic_DNA"/>
</dbReference>
<comment type="caution">
    <text evidence="9">The sequence shown here is derived from an EMBL/GenBank/DDBJ whole genome shotgun (WGS) entry which is preliminary data.</text>
</comment>
<proteinExistence type="inferred from homology"/>
<dbReference type="Proteomes" id="UP000323142">
    <property type="component" value="Unassembled WGS sequence"/>
</dbReference>
<evidence type="ECO:0000256" key="4">
    <source>
        <dbReference type="ARBA" id="ARBA00022989"/>
    </source>
</evidence>
<comment type="similarity">
    <text evidence="6">Belongs to the TVP38/TMEM64 family.</text>
</comment>
<feature type="transmembrane region" description="Helical" evidence="6">
    <location>
        <begin position="66"/>
        <end position="94"/>
    </location>
</feature>
<keyword evidence="3 6" id="KW-0812">Transmembrane</keyword>
<gene>
    <name evidence="9" type="ORF">F0L46_06340</name>
</gene>
<evidence type="ECO:0000259" key="8">
    <source>
        <dbReference type="Pfam" id="PF09335"/>
    </source>
</evidence>
<dbReference type="InterPro" id="IPR032816">
    <property type="entry name" value="VTT_dom"/>
</dbReference>
<dbReference type="InterPro" id="IPR015414">
    <property type="entry name" value="TMEM64"/>
</dbReference>
<dbReference type="Pfam" id="PF09335">
    <property type="entry name" value="VTT_dom"/>
    <property type="match status" value="1"/>
</dbReference>
<evidence type="ECO:0000256" key="1">
    <source>
        <dbReference type="ARBA" id="ARBA00004651"/>
    </source>
</evidence>
<reference evidence="9 10" key="2">
    <citation type="submission" date="2019-09" db="EMBL/GenBank/DDBJ databases">
        <authorList>
            <person name="Jin C."/>
        </authorList>
    </citation>
    <scope>NUCLEOTIDE SEQUENCE [LARGE SCALE GENOMIC DNA]</scope>
    <source>
        <strain evidence="9 10">BN140002</strain>
    </source>
</reference>
<feature type="transmembrane region" description="Helical" evidence="6">
    <location>
        <begin position="106"/>
        <end position="132"/>
    </location>
</feature>
<evidence type="ECO:0000256" key="3">
    <source>
        <dbReference type="ARBA" id="ARBA00022692"/>
    </source>
</evidence>
<feature type="transmembrane region" description="Helical" evidence="6">
    <location>
        <begin position="229"/>
        <end position="250"/>
    </location>
</feature>
<keyword evidence="10" id="KW-1185">Reference proteome</keyword>
<keyword evidence="4 6" id="KW-1133">Transmembrane helix</keyword>
<organism evidence="9 10">
    <name type="scientific">Salinarimonas soli</name>
    <dbReference type="NCBI Taxonomy" id="1638099"/>
    <lineage>
        <taxon>Bacteria</taxon>
        <taxon>Pseudomonadati</taxon>
        <taxon>Pseudomonadota</taxon>
        <taxon>Alphaproteobacteria</taxon>
        <taxon>Hyphomicrobiales</taxon>
        <taxon>Salinarimonadaceae</taxon>
        <taxon>Salinarimonas</taxon>
    </lineage>
</organism>
<name>A0A5B2VGM4_9HYPH</name>
<dbReference type="PANTHER" id="PTHR12677:SF59">
    <property type="entry name" value="GOLGI APPARATUS MEMBRANE PROTEIN TVP38-RELATED"/>
    <property type="match status" value="1"/>
</dbReference>
<keyword evidence="2 6" id="KW-1003">Cell membrane</keyword>
<accession>A0A5B2VGM4</accession>
<evidence type="ECO:0000256" key="6">
    <source>
        <dbReference type="RuleBase" id="RU366058"/>
    </source>
</evidence>
<evidence type="ECO:0000256" key="5">
    <source>
        <dbReference type="ARBA" id="ARBA00023136"/>
    </source>
</evidence>
<evidence type="ECO:0000313" key="9">
    <source>
        <dbReference type="EMBL" id="KAA2238261.1"/>
    </source>
</evidence>
<feature type="domain" description="VTT" evidence="8">
    <location>
        <begin position="97"/>
        <end position="210"/>
    </location>
</feature>
<keyword evidence="5 6" id="KW-0472">Membrane</keyword>
<evidence type="ECO:0000256" key="2">
    <source>
        <dbReference type="ARBA" id="ARBA00022475"/>
    </source>
</evidence>
<evidence type="ECO:0000256" key="7">
    <source>
        <dbReference type="SAM" id="MobiDB-lite"/>
    </source>
</evidence>
<dbReference type="RefSeq" id="WP_149816209.1">
    <property type="nucleotide sequence ID" value="NZ_VUOA01000014.1"/>
</dbReference>
<dbReference type="AlphaFoldDB" id="A0A5B2VGM4"/>
<protein>
    <recommendedName>
        <fullName evidence="6">TVP38/TMEM64 family membrane protein</fullName>
    </recommendedName>
</protein>
<feature type="transmembrane region" description="Helical" evidence="6">
    <location>
        <begin position="191"/>
        <end position="217"/>
    </location>
</feature>
<dbReference type="OrthoDB" id="9779114at2"/>
<dbReference type="GO" id="GO:0005886">
    <property type="term" value="C:plasma membrane"/>
    <property type="evidence" value="ECO:0007669"/>
    <property type="project" value="UniProtKB-SubCell"/>
</dbReference>
<dbReference type="PANTHER" id="PTHR12677">
    <property type="entry name" value="GOLGI APPARATUS MEMBRANE PROTEIN TVP38-RELATED"/>
    <property type="match status" value="1"/>
</dbReference>
<feature type="transmembrane region" description="Helical" evidence="6">
    <location>
        <begin position="159"/>
        <end position="179"/>
    </location>
</feature>
<feature type="region of interest" description="Disordered" evidence="7">
    <location>
        <begin position="1"/>
        <end position="23"/>
    </location>
</feature>
<feature type="transmembrane region" description="Helical" evidence="6">
    <location>
        <begin position="28"/>
        <end position="46"/>
    </location>
</feature>
<evidence type="ECO:0000313" key="10">
    <source>
        <dbReference type="Proteomes" id="UP000323142"/>
    </source>
</evidence>